<dbReference type="PANTHER" id="PTHR30346:SF26">
    <property type="entry name" value="HYDROGEN PEROXIDE-INDUCIBLE GENES ACTIVATOR"/>
    <property type="match status" value="1"/>
</dbReference>
<evidence type="ECO:0000256" key="4">
    <source>
        <dbReference type="ARBA" id="ARBA00023159"/>
    </source>
</evidence>
<dbReference type="PRINTS" id="PR00039">
    <property type="entry name" value="HTHLYSR"/>
</dbReference>
<gene>
    <name evidence="7" type="primary">oxyR_1</name>
    <name evidence="7" type="ORF">GCM10007877_14020</name>
</gene>
<evidence type="ECO:0000313" key="8">
    <source>
        <dbReference type="Proteomes" id="UP001156870"/>
    </source>
</evidence>
<dbReference type="SUPFAM" id="SSF46785">
    <property type="entry name" value="Winged helix' DNA-binding domain"/>
    <property type="match status" value="1"/>
</dbReference>
<evidence type="ECO:0000256" key="5">
    <source>
        <dbReference type="ARBA" id="ARBA00023163"/>
    </source>
</evidence>
<organism evidence="7 8">
    <name type="scientific">Marinibactrum halimedae</name>
    <dbReference type="NCBI Taxonomy" id="1444977"/>
    <lineage>
        <taxon>Bacteria</taxon>
        <taxon>Pseudomonadati</taxon>
        <taxon>Pseudomonadota</taxon>
        <taxon>Gammaproteobacteria</taxon>
        <taxon>Cellvibrionales</taxon>
        <taxon>Cellvibrionaceae</taxon>
        <taxon>Marinibactrum</taxon>
    </lineage>
</organism>
<dbReference type="SUPFAM" id="SSF53850">
    <property type="entry name" value="Periplasmic binding protein-like II"/>
    <property type="match status" value="1"/>
</dbReference>
<keyword evidence="5" id="KW-0804">Transcription</keyword>
<dbReference type="Gene3D" id="3.40.190.10">
    <property type="entry name" value="Periplasmic binding protein-like II"/>
    <property type="match status" value="2"/>
</dbReference>
<dbReference type="PANTHER" id="PTHR30346">
    <property type="entry name" value="TRANSCRIPTIONAL DUAL REGULATOR HCAR-RELATED"/>
    <property type="match status" value="1"/>
</dbReference>
<dbReference type="InterPro" id="IPR036390">
    <property type="entry name" value="WH_DNA-bd_sf"/>
</dbReference>
<evidence type="ECO:0000256" key="3">
    <source>
        <dbReference type="ARBA" id="ARBA00023125"/>
    </source>
</evidence>
<comment type="caution">
    <text evidence="7">The sequence shown here is derived from an EMBL/GenBank/DDBJ whole genome shotgun (WGS) entry which is preliminary data.</text>
</comment>
<keyword evidence="2" id="KW-0805">Transcription regulation</keyword>
<evidence type="ECO:0000256" key="2">
    <source>
        <dbReference type="ARBA" id="ARBA00023015"/>
    </source>
</evidence>
<evidence type="ECO:0000256" key="1">
    <source>
        <dbReference type="ARBA" id="ARBA00009437"/>
    </source>
</evidence>
<dbReference type="GO" id="GO:0003677">
    <property type="term" value="F:DNA binding"/>
    <property type="evidence" value="ECO:0007669"/>
    <property type="project" value="UniProtKB-KW"/>
</dbReference>
<dbReference type="Pfam" id="PF00126">
    <property type="entry name" value="HTH_1"/>
    <property type="match status" value="1"/>
</dbReference>
<dbReference type="InterPro" id="IPR036388">
    <property type="entry name" value="WH-like_DNA-bd_sf"/>
</dbReference>
<dbReference type="InterPro" id="IPR000847">
    <property type="entry name" value="LysR_HTH_N"/>
</dbReference>
<keyword evidence="3" id="KW-0238">DNA-binding</keyword>
<accession>A0AA37T394</accession>
<dbReference type="AlphaFoldDB" id="A0AA37T394"/>
<dbReference type="GO" id="GO:0032993">
    <property type="term" value="C:protein-DNA complex"/>
    <property type="evidence" value="ECO:0007669"/>
    <property type="project" value="TreeGrafter"/>
</dbReference>
<evidence type="ECO:0000313" key="7">
    <source>
        <dbReference type="EMBL" id="GLS25688.1"/>
    </source>
</evidence>
<feature type="domain" description="HTH lysR-type" evidence="6">
    <location>
        <begin position="1"/>
        <end position="52"/>
    </location>
</feature>
<keyword evidence="8" id="KW-1185">Reference proteome</keyword>
<dbReference type="Pfam" id="PF03466">
    <property type="entry name" value="LysR_substrate"/>
    <property type="match status" value="1"/>
</dbReference>
<comment type="similarity">
    <text evidence="1">Belongs to the LysR transcriptional regulatory family.</text>
</comment>
<dbReference type="PROSITE" id="PS50931">
    <property type="entry name" value="HTH_LYSR"/>
    <property type="match status" value="1"/>
</dbReference>
<proteinExistence type="inferred from homology"/>
<dbReference type="Proteomes" id="UP001156870">
    <property type="component" value="Unassembled WGS sequence"/>
</dbReference>
<reference evidence="7 8" key="1">
    <citation type="journal article" date="2014" name="Int. J. Syst. Evol. Microbiol.">
        <title>Complete genome sequence of Corynebacterium casei LMG S-19264T (=DSM 44701T), isolated from a smear-ripened cheese.</title>
        <authorList>
            <consortium name="US DOE Joint Genome Institute (JGI-PGF)"/>
            <person name="Walter F."/>
            <person name="Albersmeier A."/>
            <person name="Kalinowski J."/>
            <person name="Ruckert C."/>
        </authorList>
    </citation>
    <scope>NUCLEOTIDE SEQUENCE [LARGE SCALE GENOMIC DNA]</scope>
    <source>
        <strain evidence="7 8">NBRC 110095</strain>
    </source>
</reference>
<evidence type="ECO:0000259" key="6">
    <source>
        <dbReference type="PROSITE" id="PS50931"/>
    </source>
</evidence>
<dbReference type="InterPro" id="IPR005119">
    <property type="entry name" value="LysR_subst-bd"/>
</dbReference>
<dbReference type="Gene3D" id="1.10.10.10">
    <property type="entry name" value="Winged helix-like DNA-binding domain superfamily/Winged helix DNA-binding domain"/>
    <property type="match status" value="1"/>
</dbReference>
<dbReference type="GO" id="GO:0003700">
    <property type="term" value="F:DNA-binding transcription factor activity"/>
    <property type="evidence" value="ECO:0007669"/>
    <property type="project" value="InterPro"/>
</dbReference>
<keyword evidence="4" id="KW-0010">Activator</keyword>
<name>A0AA37T394_9GAMM</name>
<dbReference type="CDD" id="cd08411">
    <property type="entry name" value="PBP2_OxyR"/>
    <property type="match status" value="1"/>
</dbReference>
<protein>
    <submittedName>
        <fullName evidence="7">Hyaluronan synthase</fullName>
    </submittedName>
</protein>
<dbReference type="EMBL" id="BSPD01000033">
    <property type="protein sequence ID" value="GLS25688.1"/>
    <property type="molecule type" value="Genomic_DNA"/>
</dbReference>
<sequence>MYFVELANTLNFRKAAEKLGVSQPTLTAQISALEETVSLSLFERSRTGTFLSPQGRAVLASAKQLVTSMNHFEETAKALAEGPATTFRMGVPPTLGPYLLPFVLPDMHARYESLKLYVREEAPRSLSQSLLAGEYDLIISPLSADSPELSSVPLFTEPLKFVVPTDHRLSGEDWVSPQDIRGESVLILEEHHHFHGQVRDICASLGANVLRDFEGTSLDTLRQMVVMGIGVTFLPGLYIHSELHRPEALHVCELKGLPIMRQHSLVWRHGSPARVLFRELAMTLRQIIKQQLGDVVLVN</sequence>